<proteinExistence type="predicted"/>
<keyword evidence="2" id="KW-1185">Reference proteome</keyword>
<protein>
    <submittedName>
        <fullName evidence="1">Uncharacterized protein</fullName>
    </submittedName>
</protein>
<name>A0A0C2JD35_THEKT</name>
<gene>
    <name evidence="1" type="ORF">RF11_00448</name>
</gene>
<dbReference type="AlphaFoldDB" id="A0A0C2JD35"/>
<reference evidence="1 2" key="1">
    <citation type="journal article" date="2014" name="Genome Biol. Evol.">
        <title>The genome of the myxosporean Thelohanellus kitauei shows adaptations to nutrient acquisition within its fish host.</title>
        <authorList>
            <person name="Yang Y."/>
            <person name="Xiong J."/>
            <person name="Zhou Z."/>
            <person name="Huo F."/>
            <person name="Miao W."/>
            <person name="Ran C."/>
            <person name="Liu Y."/>
            <person name="Zhang J."/>
            <person name="Feng J."/>
            <person name="Wang M."/>
            <person name="Wang M."/>
            <person name="Wang L."/>
            <person name="Yao B."/>
        </authorList>
    </citation>
    <scope>NUCLEOTIDE SEQUENCE [LARGE SCALE GENOMIC DNA]</scope>
    <source>
        <strain evidence="1">Wuqing</strain>
    </source>
</reference>
<sequence length="120" mass="14439">MEEILKVGDKIITNYLSFQSALNDLEMIFREFMYVYENDDEVKFIQNLTYTMKPASNYSHHSIEKEINELLHGNSKMKRWTKNRFLKHLLRCYIRSENELHPETHREIPKIKPALPKLPD</sequence>
<dbReference type="Proteomes" id="UP000031668">
    <property type="component" value="Unassembled WGS sequence"/>
</dbReference>
<organism evidence="1 2">
    <name type="scientific">Thelohanellus kitauei</name>
    <name type="common">Myxosporean</name>
    <dbReference type="NCBI Taxonomy" id="669202"/>
    <lineage>
        <taxon>Eukaryota</taxon>
        <taxon>Metazoa</taxon>
        <taxon>Cnidaria</taxon>
        <taxon>Myxozoa</taxon>
        <taxon>Myxosporea</taxon>
        <taxon>Bivalvulida</taxon>
        <taxon>Platysporina</taxon>
        <taxon>Myxobolidae</taxon>
        <taxon>Thelohanellus</taxon>
    </lineage>
</organism>
<comment type="caution">
    <text evidence="1">The sequence shown here is derived from an EMBL/GenBank/DDBJ whole genome shotgun (WGS) entry which is preliminary data.</text>
</comment>
<evidence type="ECO:0000313" key="1">
    <source>
        <dbReference type="EMBL" id="KII67093.1"/>
    </source>
</evidence>
<accession>A0A0C2JD35</accession>
<evidence type="ECO:0000313" key="2">
    <source>
        <dbReference type="Proteomes" id="UP000031668"/>
    </source>
</evidence>
<dbReference type="EMBL" id="JWZT01003307">
    <property type="protein sequence ID" value="KII67093.1"/>
    <property type="molecule type" value="Genomic_DNA"/>
</dbReference>